<dbReference type="InterPro" id="IPR013766">
    <property type="entry name" value="Thioredoxin_domain"/>
</dbReference>
<evidence type="ECO:0000313" key="4">
    <source>
        <dbReference type="EMBL" id="GAA5802851.1"/>
    </source>
</evidence>
<dbReference type="SUPFAM" id="SSF52833">
    <property type="entry name" value="Thioredoxin-like"/>
    <property type="match status" value="1"/>
</dbReference>
<organism evidence="4 5">
    <name type="scientific">Helicostylum pulchrum</name>
    <dbReference type="NCBI Taxonomy" id="562976"/>
    <lineage>
        <taxon>Eukaryota</taxon>
        <taxon>Fungi</taxon>
        <taxon>Fungi incertae sedis</taxon>
        <taxon>Mucoromycota</taxon>
        <taxon>Mucoromycotina</taxon>
        <taxon>Mucoromycetes</taxon>
        <taxon>Mucorales</taxon>
        <taxon>Mucorineae</taxon>
        <taxon>Mucoraceae</taxon>
        <taxon>Helicostylum</taxon>
    </lineage>
</organism>
<reference evidence="4 5" key="1">
    <citation type="submission" date="2024-04" db="EMBL/GenBank/DDBJ databases">
        <title>genome sequences of Mucor flavus KT1a and Helicostylum pulchrum KT1b strains isolation_sourced from the surface of a dry-aged beef.</title>
        <authorList>
            <person name="Toyotome T."/>
            <person name="Hosono M."/>
            <person name="Torimaru M."/>
            <person name="Fukuda K."/>
            <person name="Mikami N."/>
        </authorList>
    </citation>
    <scope>NUCLEOTIDE SEQUENCE [LARGE SCALE GENOMIC DNA]</scope>
    <source>
        <strain evidence="4 5">KT1b</strain>
    </source>
</reference>
<dbReference type="PANTHER" id="PTHR10681:SF128">
    <property type="entry name" value="THIOREDOXIN-DEPENDENT PEROXIDE REDUCTASE, MITOCHONDRIAL"/>
    <property type="match status" value="1"/>
</dbReference>
<dbReference type="InterPro" id="IPR050217">
    <property type="entry name" value="Peroxiredoxin"/>
</dbReference>
<comment type="similarity">
    <text evidence="1">Belongs to the peroxiredoxin family. AhpC/Prx1 subfamily.</text>
</comment>
<dbReference type="Proteomes" id="UP001476247">
    <property type="component" value="Unassembled WGS sequence"/>
</dbReference>
<dbReference type="InterPro" id="IPR000866">
    <property type="entry name" value="AhpC/TSA"/>
</dbReference>
<comment type="caution">
    <text evidence="4">The sequence shown here is derived from an EMBL/GenBank/DDBJ whole genome shotgun (WGS) entry which is preliminary data.</text>
</comment>
<proteinExistence type="inferred from homology"/>
<sequence>MLMTDIPIDNEIRKKRRVEHGEQQELSCIGINPALQTNRLNMVAPNFNCSSVFNNEINRLQLSVLLSKHKAIVLFFYECDFAPSACNDLQRINNHFDRFQSLNTLPLAMSTDTEMVHMAFLNQSTLGFTPSFPLLSDTTRSVCRHFNVINNETGLARRAAFIIDKTRQVRFSFVLEDDRILHSMDTICAIVSFETNIFN</sequence>
<dbReference type="InterPro" id="IPR036249">
    <property type="entry name" value="Thioredoxin-like_sf"/>
</dbReference>
<evidence type="ECO:0000256" key="2">
    <source>
        <dbReference type="ARBA" id="ARBA00023002"/>
    </source>
</evidence>
<keyword evidence="5" id="KW-1185">Reference proteome</keyword>
<accession>A0ABP9Y7A8</accession>
<dbReference type="EMBL" id="BAABUJ010000025">
    <property type="protein sequence ID" value="GAA5802851.1"/>
    <property type="molecule type" value="Genomic_DNA"/>
</dbReference>
<evidence type="ECO:0000256" key="1">
    <source>
        <dbReference type="ARBA" id="ARBA00009796"/>
    </source>
</evidence>
<keyword evidence="2" id="KW-0560">Oxidoreductase</keyword>
<gene>
    <name evidence="4" type="ORF">HPULCUR_008326</name>
</gene>
<evidence type="ECO:0000259" key="3">
    <source>
        <dbReference type="PROSITE" id="PS51352"/>
    </source>
</evidence>
<dbReference type="Pfam" id="PF00578">
    <property type="entry name" value="AhpC-TSA"/>
    <property type="match status" value="1"/>
</dbReference>
<name>A0ABP9Y7A8_9FUNG</name>
<evidence type="ECO:0000313" key="5">
    <source>
        <dbReference type="Proteomes" id="UP001476247"/>
    </source>
</evidence>
<dbReference type="PROSITE" id="PS51352">
    <property type="entry name" value="THIOREDOXIN_2"/>
    <property type="match status" value="1"/>
</dbReference>
<feature type="domain" description="Thioredoxin" evidence="3">
    <location>
        <begin position="38"/>
        <end position="196"/>
    </location>
</feature>
<dbReference type="Gene3D" id="3.40.30.10">
    <property type="entry name" value="Glutaredoxin"/>
    <property type="match status" value="1"/>
</dbReference>
<protein>
    <recommendedName>
        <fullName evidence="3">Thioredoxin domain-containing protein</fullName>
    </recommendedName>
</protein>
<dbReference type="PANTHER" id="PTHR10681">
    <property type="entry name" value="THIOREDOXIN PEROXIDASE"/>
    <property type="match status" value="1"/>
</dbReference>